<dbReference type="Gene3D" id="3.50.50.60">
    <property type="entry name" value="FAD/NAD(P)-binding domain"/>
    <property type="match status" value="1"/>
</dbReference>
<comment type="caution">
    <text evidence="8">The sequence shown here is derived from an EMBL/GenBank/DDBJ whole genome shotgun (WGS) entry which is preliminary data.</text>
</comment>
<comment type="pathway">
    <text evidence="2">Secondary metabolite biosynthesis.</text>
</comment>
<keyword evidence="9" id="KW-1185">Reference proteome</keyword>
<evidence type="ECO:0000256" key="2">
    <source>
        <dbReference type="ARBA" id="ARBA00005179"/>
    </source>
</evidence>
<reference evidence="8 9" key="1">
    <citation type="journal article" date="2024" name="J. Plant Pathol.">
        <title>Sequence and assembly of the genome of Seiridium unicorne, isolate CBS 538.82, causal agent of cypress canker disease.</title>
        <authorList>
            <person name="Scali E."/>
            <person name="Rocca G.D."/>
            <person name="Danti R."/>
            <person name="Garbelotto M."/>
            <person name="Barberini S."/>
            <person name="Baroncelli R."/>
            <person name="Emiliani G."/>
        </authorList>
    </citation>
    <scope>NUCLEOTIDE SEQUENCE [LARGE SCALE GENOMIC DNA]</scope>
    <source>
        <strain evidence="8 9">BM-138-508</strain>
    </source>
</reference>
<evidence type="ECO:0000256" key="5">
    <source>
        <dbReference type="ARBA" id="ARBA00022827"/>
    </source>
</evidence>
<proteinExistence type="inferred from homology"/>
<dbReference type="InterPro" id="IPR036188">
    <property type="entry name" value="FAD/NAD-bd_sf"/>
</dbReference>
<accession>A0ABR2V7R1</accession>
<sequence length="445" mass="48824">MSPTNFKAIVVGGGPVGLMAAHALTRANIDFIVLENRPSIVIHVGASLVLSPMGLRVIGQLGLLDALYQVSTPLGQMERCDHNGNDLGIFHVFHYIKENHGDHSRVVSRHDLTKLLYDGLPQKSQARMLPNKKVSELASTPEGVVVHCADGTSYEGSIIIGADGAHSNVRQRMRLLAMEAGAPTNTEKPYLTTYRALWVRFPTELGLRPGQVHETHGEKLGIQCFAGDETAVLALYEQLPKPTRERSRYTKVDEEAFAKRWEHLPIAKGVTVRQAYDAQLFTGITDLEEGVVEHWSWDRIVLLGDAAHKFTPSTGAGCNNGIADVVVLVNELHRITKSQDGAYKSVCTMPTINQITSAFKAYQEARHEAVTAGCKQSGGATAMATWQNTPVKFLDKYIISSQIVQKLLFDRAASNMAKSPVFDFIHGTEPMVGRVPWVQPIKPST</sequence>
<dbReference type="PANTHER" id="PTHR47356:SF2">
    <property type="entry name" value="FAD-BINDING DOMAIN-CONTAINING PROTEIN-RELATED"/>
    <property type="match status" value="1"/>
</dbReference>
<evidence type="ECO:0000313" key="9">
    <source>
        <dbReference type="Proteomes" id="UP001408356"/>
    </source>
</evidence>
<dbReference type="PRINTS" id="PR00420">
    <property type="entry name" value="RNGMNOXGNASE"/>
</dbReference>
<evidence type="ECO:0000259" key="7">
    <source>
        <dbReference type="Pfam" id="PF01494"/>
    </source>
</evidence>
<dbReference type="InterPro" id="IPR050562">
    <property type="entry name" value="FAD_mOase_fung"/>
</dbReference>
<gene>
    <name evidence="8" type="ORF">SUNI508_04541</name>
</gene>
<organism evidence="8 9">
    <name type="scientific">Seiridium unicorne</name>
    <dbReference type="NCBI Taxonomy" id="138068"/>
    <lineage>
        <taxon>Eukaryota</taxon>
        <taxon>Fungi</taxon>
        <taxon>Dikarya</taxon>
        <taxon>Ascomycota</taxon>
        <taxon>Pezizomycotina</taxon>
        <taxon>Sordariomycetes</taxon>
        <taxon>Xylariomycetidae</taxon>
        <taxon>Amphisphaeriales</taxon>
        <taxon>Sporocadaceae</taxon>
        <taxon>Seiridium</taxon>
    </lineage>
</organism>
<protein>
    <submittedName>
        <fullName evidence="8">FAD-binding domain-containing protein</fullName>
    </submittedName>
</protein>
<evidence type="ECO:0000256" key="3">
    <source>
        <dbReference type="ARBA" id="ARBA00007992"/>
    </source>
</evidence>
<dbReference type="EMBL" id="JARVKF010000101">
    <property type="protein sequence ID" value="KAK9422874.1"/>
    <property type="molecule type" value="Genomic_DNA"/>
</dbReference>
<evidence type="ECO:0000256" key="1">
    <source>
        <dbReference type="ARBA" id="ARBA00001974"/>
    </source>
</evidence>
<evidence type="ECO:0000256" key="4">
    <source>
        <dbReference type="ARBA" id="ARBA00022630"/>
    </source>
</evidence>
<comment type="cofactor">
    <cofactor evidence="1">
        <name>FAD</name>
        <dbReference type="ChEBI" id="CHEBI:57692"/>
    </cofactor>
</comment>
<evidence type="ECO:0000256" key="6">
    <source>
        <dbReference type="ARBA" id="ARBA00023002"/>
    </source>
</evidence>
<dbReference type="Pfam" id="PF01494">
    <property type="entry name" value="FAD_binding_3"/>
    <property type="match status" value="1"/>
</dbReference>
<name>A0ABR2V7R1_9PEZI</name>
<dbReference type="InterPro" id="IPR002938">
    <property type="entry name" value="FAD-bd"/>
</dbReference>
<keyword evidence="4" id="KW-0285">Flavoprotein</keyword>
<feature type="domain" description="FAD-binding" evidence="7">
    <location>
        <begin position="7"/>
        <end position="335"/>
    </location>
</feature>
<dbReference type="Proteomes" id="UP001408356">
    <property type="component" value="Unassembled WGS sequence"/>
</dbReference>
<keyword evidence="6" id="KW-0560">Oxidoreductase</keyword>
<keyword evidence="5" id="KW-0274">FAD</keyword>
<comment type="similarity">
    <text evidence="3">Belongs to the paxM FAD-dependent monooxygenase family.</text>
</comment>
<evidence type="ECO:0000313" key="8">
    <source>
        <dbReference type="EMBL" id="KAK9422874.1"/>
    </source>
</evidence>
<dbReference type="SUPFAM" id="SSF51905">
    <property type="entry name" value="FAD/NAD(P)-binding domain"/>
    <property type="match status" value="1"/>
</dbReference>
<dbReference type="PANTHER" id="PTHR47356">
    <property type="entry name" value="FAD-DEPENDENT MONOOXYGENASE ASQG-RELATED"/>
    <property type="match status" value="1"/>
</dbReference>